<dbReference type="InterPro" id="IPR023057">
    <property type="entry name" value="GlnE"/>
</dbReference>
<dbReference type="InterPro" id="IPR005190">
    <property type="entry name" value="GlnE_rpt_dom"/>
</dbReference>
<evidence type="ECO:0000259" key="8">
    <source>
        <dbReference type="Pfam" id="PF08335"/>
    </source>
</evidence>
<dbReference type="EMBL" id="CABIKM010000030">
    <property type="protein sequence ID" value="VUZ85634.1"/>
    <property type="molecule type" value="Genomic_DNA"/>
</dbReference>
<dbReference type="Proteomes" id="UP000334340">
    <property type="component" value="Unassembled WGS sequence"/>
</dbReference>
<feature type="domain" description="PII-uridylyltransferase/Glutamine-synthetase adenylyltransferase" evidence="8">
    <location>
        <begin position="368"/>
        <end position="513"/>
    </location>
</feature>
<accession>A0A564ZK06</accession>
<dbReference type="Gene3D" id="1.20.120.1510">
    <property type="match status" value="1"/>
</dbReference>
<dbReference type="CDD" id="cd05401">
    <property type="entry name" value="NT_GlnE_GlnD_like"/>
    <property type="match status" value="2"/>
</dbReference>
<dbReference type="SUPFAM" id="SSF81593">
    <property type="entry name" value="Nucleotidyltransferase substrate binding subunit/domain"/>
    <property type="match status" value="2"/>
</dbReference>
<dbReference type="SUPFAM" id="SSF81301">
    <property type="entry name" value="Nucleotidyltransferase"/>
    <property type="match status" value="2"/>
</dbReference>
<keyword evidence="4" id="KW-0067">ATP-binding</keyword>
<evidence type="ECO:0000256" key="6">
    <source>
        <dbReference type="ARBA" id="ARBA00023268"/>
    </source>
</evidence>
<dbReference type="GO" id="GO:0000820">
    <property type="term" value="P:regulation of glutamine family amino acid metabolic process"/>
    <property type="evidence" value="ECO:0007669"/>
    <property type="project" value="TreeGrafter"/>
</dbReference>
<evidence type="ECO:0000259" key="7">
    <source>
        <dbReference type="Pfam" id="PF03710"/>
    </source>
</evidence>
<dbReference type="NCBIfam" id="NF008292">
    <property type="entry name" value="PRK11072.1"/>
    <property type="match status" value="1"/>
</dbReference>
<dbReference type="InterPro" id="IPR013546">
    <property type="entry name" value="PII_UdlTrfase/GS_AdlTrfase"/>
</dbReference>
<evidence type="ECO:0000313" key="10">
    <source>
        <dbReference type="Proteomes" id="UP000334340"/>
    </source>
</evidence>
<protein>
    <submittedName>
        <fullName evidence="9">Glutamate-ammonia-ligase adenylyltransferase ([Glutamate--ammonia-ligase] adenylyltransferase) (Glutamine-synthetase adenylyltransferase) (ATase)</fullName>
        <ecNumber evidence="9">2.7.7.42</ecNumber>
    </submittedName>
</protein>
<keyword evidence="3" id="KW-0547">Nucleotide-binding</keyword>
<keyword evidence="1 9" id="KW-0808">Transferase</keyword>
<gene>
    <name evidence="9" type="ORF">MELA_02019</name>
</gene>
<sequence>MKEPFPPGVEVLTAAGCRNSEQARQNLQRLAGSSPSHQTSFHSILALLLNRLVNLADPDMALNNLERYAEAVIDRGFLFSLFRDSPKSLDLLLTLFGSSQYLSDVLIRYPQDLHWLLEPGLLRRARSKEELIEELDGLLPRAKSRQRLWTALRRFKMRETLRIGLQDLLGNLDLTGVTQQLSLMADVALQRAYEVCRDELVHRHGEPRCAGASGDRACGFTIIGMGKLGGGELNFSSDIDLLFVYEGEGETVGLVGPTGALVGKVSNHEFFTSLGESVIKAIGELTSEGRVFRVDMRLRPEGRSGPLAYSLRGYELYYESWGQTWERMALIKARPVAGDSTLGDTFLKLIEPFVYRRSVDYSAIGEIRAMKDRINAKVGRDQETFRHVKLGYGGIREVEFVVQTFQLLYGAGDPWIREPNTLRALRRLADRGHITGDEHATLASAYTFLRTVEHRLQILHHLQTHTLPTDHEGLMKLARRVGYSADRSPDPAADFQQDYQRHIQGVRQAYDYLLREPPPGEEEIPPHPLSDFLDGRGDERAIREQFAAAGVVDLDGAVRALLVLRDGPPFRHTTAGARRTLASLAPALMEGLRQAPDPDLALLQCERFIEGVESSAGLYDIFKQAPLALIHLMRLFGSSEFLSQGLIRHPALIDLLLMPGQPERDRSDKPVEACLSAVTAAAPGSARLDALRRFKQAGEFRIGVLDLLGKAALADVGSALTRLSEACVHAAYWLGREDLQSPYGLPSSGGFIVLGLGKCGAEEMGYGSDLDLAFAYAQDGMTTGGSKSVSHADYFERLVDRICKILTTITKEGTAYRVDIRLRPGGSMGRMAQSFAAFETHFARTAELWERQAYLRARPIAGDLDIAAPFMASLAELIYRPTSVESLATYITAMRRRMELELTKEKTGERHIKLGSGGIVDIEFIAQFLQLAYGSTHSILRVNNTLAALEAARHARLLPDPDVAQLRDSYRFLRTVQNRLRVVADRETSALPQDPGRLDRLARRLGYGVDDGGTPGERLLADYQRHTGRVRGIYEATFRRYNGGESGK</sequence>
<dbReference type="GO" id="GO:0005829">
    <property type="term" value="C:cytosol"/>
    <property type="evidence" value="ECO:0007669"/>
    <property type="project" value="TreeGrafter"/>
</dbReference>
<feature type="domain" description="PII-uridylyltransferase/Glutamine-synthetase adenylyltransferase" evidence="8">
    <location>
        <begin position="894"/>
        <end position="1037"/>
    </location>
</feature>
<dbReference type="HAMAP" id="MF_00802">
    <property type="entry name" value="GlnE"/>
    <property type="match status" value="1"/>
</dbReference>
<evidence type="ECO:0000313" key="9">
    <source>
        <dbReference type="EMBL" id="VUZ85634.1"/>
    </source>
</evidence>
<keyword evidence="2 9" id="KW-0548">Nucleotidyltransferase</keyword>
<evidence type="ECO:0000256" key="2">
    <source>
        <dbReference type="ARBA" id="ARBA00022695"/>
    </source>
</evidence>
<evidence type="ECO:0000256" key="5">
    <source>
        <dbReference type="ARBA" id="ARBA00022842"/>
    </source>
</evidence>
<proteinExistence type="inferred from homology"/>
<dbReference type="Pfam" id="PF03710">
    <property type="entry name" value="GlnE"/>
    <property type="match status" value="2"/>
</dbReference>
<feature type="domain" description="Glutamate-ammonia ligase adenylyltransferase repeated" evidence="7">
    <location>
        <begin position="631"/>
        <end position="870"/>
    </location>
</feature>
<dbReference type="PANTHER" id="PTHR30621:SF0">
    <property type="entry name" value="BIFUNCTIONAL GLUTAMINE SYNTHETASE ADENYLYLTRANSFERASE_ADENYLYL-REMOVING ENZYME"/>
    <property type="match status" value="1"/>
</dbReference>
<dbReference type="AlphaFoldDB" id="A0A564ZK06"/>
<dbReference type="GO" id="GO:0008882">
    <property type="term" value="F:[glutamate-ammonia-ligase] adenylyltransferase activity"/>
    <property type="evidence" value="ECO:0007669"/>
    <property type="project" value="UniProtKB-EC"/>
</dbReference>
<keyword evidence="6" id="KW-0511">Multifunctional enzyme</keyword>
<dbReference type="Gene3D" id="3.30.460.10">
    <property type="entry name" value="Beta Polymerase, domain 2"/>
    <property type="match status" value="2"/>
</dbReference>
<feature type="domain" description="Glutamate-ammonia ligase adenylyltransferase repeated" evidence="7">
    <location>
        <begin position="91"/>
        <end position="348"/>
    </location>
</feature>
<name>A0A564ZK06_9BACT</name>
<dbReference type="GO" id="GO:0016874">
    <property type="term" value="F:ligase activity"/>
    <property type="evidence" value="ECO:0007669"/>
    <property type="project" value="UniProtKB-KW"/>
</dbReference>
<dbReference type="Gene3D" id="1.20.120.330">
    <property type="entry name" value="Nucleotidyltransferases domain 2"/>
    <property type="match status" value="2"/>
</dbReference>
<evidence type="ECO:0000256" key="1">
    <source>
        <dbReference type="ARBA" id="ARBA00022679"/>
    </source>
</evidence>
<dbReference type="GO" id="GO:0005524">
    <property type="term" value="F:ATP binding"/>
    <property type="evidence" value="ECO:0007669"/>
    <property type="project" value="UniProtKB-KW"/>
</dbReference>
<keyword evidence="5" id="KW-0460">Magnesium</keyword>
<reference evidence="9 10" key="1">
    <citation type="submission" date="2019-07" db="EMBL/GenBank/DDBJ databases">
        <authorList>
            <person name="Cremers G."/>
        </authorList>
    </citation>
    <scope>NUCLEOTIDE SEQUENCE [LARGE SCALE GENOMIC DNA]</scope>
</reference>
<organism evidence="9 10">
    <name type="scientific">Candidatus Methylomirabilis lanthanidiphila</name>
    <dbReference type="NCBI Taxonomy" id="2211376"/>
    <lineage>
        <taxon>Bacteria</taxon>
        <taxon>Candidatus Methylomirabilota</taxon>
        <taxon>Candidatus Methylomirabilia</taxon>
        <taxon>Candidatus Methylomirabilales</taxon>
        <taxon>Candidatus Methylomirabilaceae</taxon>
        <taxon>Candidatus Methylomirabilis</taxon>
    </lineage>
</organism>
<keyword evidence="10" id="KW-1185">Reference proteome</keyword>
<keyword evidence="9" id="KW-0436">Ligase</keyword>
<dbReference type="InterPro" id="IPR043519">
    <property type="entry name" value="NT_sf"/>
</dbReference>
<dbReference type="PANTHER" id="PTHR30621">
    <property type="entry name" value="GLUTAMINE SYNTHETASE ADENYLYLTRANSFERASE"/>
    <property type="match status" value="1"/>
</dbReference>
<dbReference type="EC" id="2.7.7.42" evidence="9"/>
<dbReference type="Pfam" id="PF08335">
    <property type="entry name" value="GlnD_UR_UTase"/>
    <property type="match status" value="2"/>
</dbReference>
<evidence type="ECO:0000256" key="4">
    <source>
        <dbReference type="ARBA" id="ARBA00022840"/>
    </source>
</evidence>
<evidence type="ECO:0000256" key="3">
    <source>
        <dbReference type="ARBA" id="ARBA00022741"/>
    </source>
</evidence>